<dbReference type="EMBL" id="JAKWBL010000004">
    <property type="protein sequence ID" value="MCH5600436.1"/>
    <property type="molecule type" value="Genomic_DNA"/>
</dbReference>
<dbReference type="RefSeq" id="WP_240832597.1">
    <property type="nucleotide sequence ID" value="NZ_JAKWBL010000004.1"/>
</dbReference>
<feature type="domain" description="SusD-like N-terminal" evidence="1">
    <location>
        <begin position="25"/>
        <end position="229"/>
    </location>
</feature>
<dbReference type="Pfam" id="PF14322">
    <property type="entry name" value="SusD-like_3"/>
    <property type="match status" value="1"/>
</dbReference>
<comment type="caution">
    <text evidence="2">The sequence shown here is derived from an EMBL/GenBank/DDBJ whole genome shotgun (WGS) entry which is preliminary data.</text>
</comment>
<name>A0ABS9SPY6_9BACT</name>
<dbReference type="InterPro" id="IPR011990">
    <property type="entry name" value="TPR-like_helical_dom_sf"/>
</dbReference>
<dbReference type="Gene3D" id="1.25.40.390">
    <property type="match status" value="2"/>
</dbReference>
<evidence type="ECO:0000313" key="3">
    <source>
        <dbReference type="Proteomes" id="UP001202248"/>
    </source>
</evidence>
<dbReference type="SUPFAM" id="SSF48452">
    <property type="entry name" value="TPR-like"/>
    <property type="match status" value="1"/>
</dbReference>
<gene>
    <name evidence="2" type="ORF">MKP09_22215</name>
</gene>
<dbReference type="Proteomes" id="UP001202248">
    <property type="component" value="Unassembled WGS sequence"/>
</dbReference>
<dbReference type="InterPro" id="IPR033985">
    <property type="entry name" value="SusD-like_N"/>
</dbReference>
<sequence length="529" mass="58801">MNKIKTIRTIVLAAIVAYGTVSCNKYLDVLPDNRAELNTEEKIAKILVSAYPQQAYILSAEISSDNVDDYGVGNPNTERLLDELFYWKDVTEVDTDSPKLLWEACYKAIASANEALNAIQELGNPTSLDAQRGEALVARAYNHFILVNIFAQHYSKQHSAADLGITYMTAPEQTLNPSYKRNTVAEVYENIKKDLETGIPLIQDGVYGNTPKFHFNKAAANAFAARVALYTQDWGKAVSYADAAIGINPTGNMRDNVALAGKGVGEVTPLAAFYASSSEKANLLLQTAYSDAGLIFGNYYTGSRYSHGKIVSEKETFLSNTPWGTRTSSGYIPQVFRYSGTNIDKHLVARVAYLFEFTDPVAQIGYRRAVYAPLTTEEALLTRAEAYIMTNQYDKAVQDMRYWVNNNLVTPPTTFTVASINTWANSLQYYTPQAPTPKKKLNPEFTIADATQENLLHCVLFIRRLETMHTGLRWFDVKRYNIEVPRRVITSAAAVGSVDDANALKIRDNRMAIQLPQDVIAAGLEPNPR</sequence>
<dbReference type="PROSITE" id="PS51257">
    <property type="entry name" value="PROKAR_LIPOPROTEIN"/>
    <property type="match status" value="1"/>
</dbReference>
<organism evidence="2 3">
    <name type="scientific">Niabella ginsengisoli</name>
    <dbReference type="NCBI Taxonomy" id="522298"/>
    <lineage>
        <taxon>Bacteria</taxon>
        <taxon>Pseudomonadati</taxon>
        <taxon>Bacteroidota</taxon>
        <taxon>Chitinophagia</taxon>
        <taxon>Chitinophagales</taxon>
        <taxon>Chitinophagaceae</taxon>
        <taxon>Niabella</taxon>
    </lineage>
</organism>
<reference evidence="2 3" key="1">
    <citation type="submission" date="2022-02" db="EMBL/GenBank/DDBJ databases">
        <authorList>
            <person name="Min J."/>
        </authorList>
    </citation>
    <scope>NUCLEOTIDE SEQUENCE [LARGE SCALE GENOMIC DNA]</scope>
    <source>
        <strain evidence="2 3">GR10-1</strain>
    </source>
</reference>
<protein>
    <submittedName>
        <fullName evidence="2">RagB/SusD family nutrient uptake outer membrane protein</fullName>
    </submittedName>
</protein>
<accession>A0ABS9SPY6</accession>
<evidence type="ECO:0000313" key="2">
    <source>
        <dbReference type="EMBL" id="MCH5600436.1"/>
    </source>
</evidence>
<keyword evidence="3" id="KW-1185">Reference proteome</keyword>
<proteinExistence type="predicted"/>
<evidence type="ECO:0000259" key="1">
    <source>
        <dbReference type="Pfam" id="PF14322"/>
    </source>
</evidence>